<dbReference type="EMBL" id="FXTJ01000002">
    <property type="protein sequence ID" value="SMO60034.1"/>
    <property type="molecule type" value="Genomic_DNA"/>
</dbReference>
<organism evidence="1 2">
    <name type="scientific">Geodermatophilus aquaeductus</name>
    <dbReference type="NCBI Taxonomy" id="1564161"/>
    <lineage>
        <taxon>Bacteria</taxon>
        <taxon>Bacillati</taxon>
        <taxon>Actinomycetota</taxon>
        <taxon>Actinomycetes</taxon>
        <taxon>Geodermatophilales</taxon>
        <taxon>Geodermatophilaceae</taxon>
        <taxon>Geodermatophilus</taxon>
    </lineage>
</organism>
<dbReference type="InterPro" id="IPR036390">
    <property type="entry name" value="WH_DNA-bd_sf"/>
</dbReference>
<evidence type="ECO:0000313" key="2">
    <source>
        <dbReference type="Proteomes" id="UP000317484"/>
    </source>
</evidence>
<evidence type="ECO:0000313" key="1">
    <source>
        <dbReference type="EMBL" id="SMO60034.1"/>
    </source>
</evidence>
<dbReference type="Gene3D" id="1.10.10.10">
    <property type="entry name" value="Winged helix-like DNA-binding domain superfamily/Winged helix DNA-binding domain"/>
    <property type="match status" value="1"/>
</dbReference>
<dbReference type="RefSeq" id="WP_142457640.1">
    <property type="nucleotide sequence ID" value="NZ_FXTJ01000002.1"/>
</dbReference>
<gene>
    <name evidence="1" type="ORF">SAMN06273567_102462</name>
</gene>
<dbReference type="Proteomes" id="UP000317484">
    <property type="component" value="Unassembled WGS sequence"/>
</dbReference>
<dbReference type="AlphaFoldDB" id="A0A521CKS7"/>
<proteinExistence type="predicted"/>
<sequence length="204" mass="22284">MSTTRLLLLGAVRVFQPVHGYLLRRELLSWQVEDWAHVKPGSIYSGLRTLAGRGLVDELPGDPVSYRLTPDGEVEFRRLLDLALREPAPGDPSRLLAGLCFVTVLPRAEVREALRARALHLEAAASGTAARVRSVATDRLAPATTAELFRVTGHWIEGERAWVREVCGRLDAGHYRFAGEEPGPDLPVDGLWPPAVLGDAPETG</sequence>
<dbReference type="SUPFAM" id="SSF46785">
    <property type="entry name" value="Winged helix' DNA-binding domain"/>
    <property type="match status" value="1"/>
</dbReference>
<accession>A0A521CKS7</accession>
<reference evidence="1 2" key="1">
    <citation type="submission" date="2017-05" db="EMBL/GenBank/DDBJ databases">
        <authorList>
            <person name="Varghese N."/>
            <person name="Submissions S."/>
        </authorList>
    </citation>
    <scope>NUCLEOTIDE SEQUENCE [LARGE SCALE GENOMIC DNA]</scope>
    <source>
        <strain evidence="1 2">DSM 46834</strain>
    </source>
</reference>
<keyword evidence="2" id="KW-1185">Reference proteome</keyword>
<protein>
    <submittedName>
        <fullName evidence="1">Transcriptional regulator, PadR family</fullName>
    </submittedName>
</protein>
<name>A0A521CKS7_9ACTN</name>
<dbReference type="InterPro" id="IPR036388">
    <property type="entry name" value="WH-like_DNA-bd_sf"/>
</dbReference>